<protein>
    <recommendedName>
        <fullName evidence="2">Condensation domain-containing protein</fullName>
    </recommendedName>
</protein>
<keyword evidence="4" id="KW-1185">Reference proteome</keyword>
<dbReference type="SUPFAM" id="SSF52777">
    <property type="entry name" value="CoA-dependent acyltransferases"/>
    <property type="match status" value="2"/>
</dbReference>
<reference evidence="3 4" key="1">
    <citation type="submission" date="2020-03" db="EMBL/GenBank/DDBJ databases">
        <title>Draft genome of Streptomyces sp. ventii, isolated from the Axial Seamount in the Pacific Ocean, and resequencing of the two type strains Streptomyces lonarensis strain NCL 716 and Streptomyces bohaiensis strain 11A07.</title>
        <authorList>
            <person name="Loughran R.M."/>
            <person name="Pfannmuller K.M."/>
            <person name="Wasson B.J."/>
            <person name="Deadmond M.C."/>
            <person name="Paddock B.E."/>
            <person name="Koyack M.J."/>
            <person name="Gallegos D.A."/>
            <person name="Mitchell E.A."/>
            <person name="Ushijima B."/>
            <person name="Saw J.H."/>
            <person name="Mcphail K.L."/>
            <person name="Videau P."/>
        </authorList>
    </citation>
    <scope>NUCLEOTIDE SEQUENCE [LARGE SCALE GENOMIC DNA]</scope>
    <source>
        <strain evidence="3 4">11A07</strain>
    </source>
</reference>
<comment type="caution">
    <text evidence="3">The sequence shown here is derived from an EMBL/GenBank/DDBJ whole genome shotgun (WGS) entry which is preliminary data.</text>
</comment>
<feature type="domain" description="Condensation" evidence="2">
    <location>
        <begin position="31"/>
        <end position="213"/>
    </location>
</feature>
<evidence type="ECO:0000313" key="4">
    <source>
        <dbReference type="Proteomes" id="UP000727056"/>
    </source>
</evidence>
<dbReference type="PANTHER" id="PTHR45527">
    <property type="entry name" value="NONRIBOSOMAL PEPTIDE SYNTHETASE"/>
    <property type="match status" value="1"/>
</dbReference>
<dbReference type="InterPro" id="IPR001242">
    <property type="entry name" value="Condensation_dom"/>
</dbReference>
<dbReference type="PANTHER" id="PTHR45527:SF1">
    <property type="entry name" value="FATTY ACID SYNTHASE"/>
    <property type="match status" value="1"/>
</dbReference>
<organism evidence="3 4">
    <name type="scientific">Streptomyces bohaiensis</name>
    <dbReference type="NCBI Taxonomy" id="1431344"/>
    <lineage>
        <taxon>Bacteria</taxon>
        <taxon>Bacillati</taxon>
        <taxon>Actinomycetota</taxon>
        <taxon>Actinomycetes</taxon>
        <taxon>Kitasatosporales</taxon>
        <taxon>Streptomycetaceae</taxon>
        <taxon>Streptomyces</taxon>
    </lineage>
</organism>
<dbReference type="Gene3D" id="3.30.559.30">
    <property type="entry name" value="Nonribosomal peptide synthetase, condensation domain"/>
    <property type="match status" value="1"/>
</dbReference>
<feature type="region of interest" description="Disordered" evidence="1">
    <location>
        <begin position="309"/>
        <end position="334"/>
    </location>
</feature>
<dbReference type="Pfam" id="PF00668">
    <property type="entry name" value="Condensation"/>
    <property type="match status" value="1"/>
</dbReference>
<sequence length="334" mass="36477">MADGALRLVAPTPALRYYRPPPDATTLEPRFHASVVVRLTGPLGRAALGEGLRVLVTRHEALRTTFCHTAMGPAQVVCAPADPPLTEADVRRRLQEYIRPPAELTARLFPLTEVPLRLPLARTGTEERRLRWVVHHALFDSWSMGVLLKEFLAHYRALTRGVPPSAEAAQSWSGFCTRSADAARRAGGAGRERAVEFWRGRVSGLEDLRLREPDRARRTSLFPLFLAALVAVAHADTGQPRFLLSASVATRAERGTDRLIGCLGNRLPLPCDLSGDPSVRELIDRTSRMWWSCYGQGGVDRPLSALNRFPEPGSRTGPAGITAPCGSGTWGGAE</sequence>
<accession>A0ABX1CBZ1</accession>
<dbReference type="RefSeq" id="WP_168087689.1">
    <property type="nucleotide sequence ID" value="NZ_BHZH01000009.1"/>
</dbReference>
<dbReference type="Proteomes" id="UP000727056">
    <property type="component" value="Unassembled WGS sequence"/>
</dbReference>
<proteinExistence type="predicted"/>
<evidence type="ECO:0000256" key="1">
    <source>
        <dbReference type="SAM" id="MobiDB-lite"/>
    </source>
</evidence>
<dbReference type="InterPro" id="IPR023213">
    <property type="entry name" value="CAT-like_dom_sf"/>
</dbReference>
<evidence type="ECO:0000313" key="3">
    <source>
        <dbReference type="EMBL" id="NJQ14907.1"/>
    </source>
</evidence>
<dbReference type="Gene3D" id="3.30.559.10">
    <property type="entry name" value="Chloramphenicol acetyltransferase-like domain"/>
    <property type="match status" value="1"/>
</dbReference>
<evidence type="ECO:0000259" key="2">
    <source>
        <dbReference type="Pfam" id="PF00668"/>
    </source>
</evidence>
<gene>
    <name evidence="3" type="ORF">HCN52_08110</name>
</gene>
<dbReference type="EMBL" id="JAAVJC010000043">
    <property type="protein sequence ID" value="NJQ14907.1"/>
    <property type="molecule type" value="Genomic_DNA"/>
</dbReference>
<name>A0ABX1CBZ1_9ACTN</name>